<dbReference type="STRING" id="521045.Kole_2077"/>
<feature type="domain" description="MobA-like NTP transferase" evidence="1">
    <location>
        <begin position="10"/>
        <end position="166"/>
    </location>
</feature>
<evidence type="ECO:0000313" key="2">
    <source>
        <dbReference type="EMBL" id="ACR80754.1"/>
    </source>
</evidence>
<name>C5CHS2_KOSOT</name>
<dbReference type="CDD" id="cd04182">
    <property type="entry name" value="GT_2_like_f"/>
    <property type="match status" value="1"/>
</dbReference>
<proteinExistence type="predicted"/>
<dbReference type="InterPro" id="IPR029044">
    <property type="entry name" value="Nucleotide-diphossugar_trans"/>
</dbReference>
<dbReference type="InterPro" id="IPR025877">
    <property type="entry name" value="MobA-like_NTP_Trfase"/>
</dbReference>
<dbReference type="KEGG" id="kol:Kole_2077"/>
<dbReference type="PANTHER" id="PTHR43777">
    <property type="entry name" value="MOLYBDENUM COFACTOR CYTIDYLYLTRANSFERASE"/>
    <property type="match status" value="1"/>
</dbReference>
<dbReference type="AlphaFoldDB" id="C5CHS2"/>
<dbReference type="Pfam" id="PF12804">
    <property type="entry name" value="NTP_transf_3"/>
    <property type="match status" value="1"/>
</dbReference>
<sequence>MNKNVKTGLVILAAGSAKRFGTDKLLKEFDGKPLLQIVLDNLKDAPCYKKVVVVRPDFPVERFDFSGYEMVLNHSHIYGISSSLKVGFNAFLLEEPEGIFITLGDMPFIYSSDIVEIRKRIVPEDPKIISFVHEGKKGFPTFIPGKFFKRIMELHGDRGASVLINDNKSAFIPLGGQKRHCFDIDTENDFKEALKTIERPEKAMGDTHRSR</sequence>
<dbReference type="EMBL" id="CP001634">
    <property type="protein sequence ID" value="ACR80754.1"/>
    <property type="molecule type" value="Genomic_DNA"/>
</dbReference>
<accession>C5CHS2</accession>
<reference evidence="2 3" key="2">
    <citation type="journal article" date="2011" name="J. Bacteriol.">
        <title>Genome Sequence of Kosmotoga olearia Strain TBF 19.5.1, a Thermophilic Bacterium with a Wide Growth Temperature Range, Isolated from the Troll B Oil Platform in the North Sea.</title>
        <authorList>
            <person name="Swithers K.S."/>
            <person name="Dipippo J.L."/>
            <person name="Bruce D.C."/>
            <person name="Detter C."/>
            <person name="Tapia R."/>
            <person name="Han S."/>
            <person name="Goodwin L.A."/>
            <person name="Han J."/>
            <person name="Woyke T."/>
            <person name="Pitluck S."/>
            <person name="Pennacchio L."/>
            <person name="Nolan M."/>
            <person name="Mikhailova N."/>
            <person name="Land M.L."/>
            <person name="Nesbo C.L."/>
            <person name="Gogarten J.P."/>
            <person name="Noll K.M."/>
        </authorList>
    </citation>
    <scope>NUCLEOTIDE SEQUENCE [LARGE SCALE GENOMIC DNA]</scope>
    <source>
        <strain evidence="3">ATCC BAA-1733 / DSM 21960 / TBF 19.5.1</strain>
    </source>
</reference>
<protein>
    <recommendedName>
        <fullName evidence="1">MobA-like NTP transferase domain-containing protein</fullName>
    </recommendedName>
</protein>
<evidence type="ECO:0000259" key="1">
    <source>
        <dbReference type="Pfam" id="PF12804"/>
    </source>
</evidence>
<reference evidence="2 3" key="1">
    <citation type="submission" date="2009-06" db="EMBL/GenBank/DDBJ databases">
        <title>Complete sequence of Thermotogales bacterium TBF 19.5.1.</title>
        <authorList>
            <consortium name="US DOE Joint Genome Institute"/>
            <person name="Lucas S."/>
            <person name="Copeland A."/>
            <person name="Lapidus A."/>
            <person name="Glavina del Rio T."/>
            <person name="Tice H."/>
            <person name="Bruce D."/>
            <person name="Goodwin L."/>
            <person name="Pitluck S."/>
            <person name="Chertkov O."/>
            <person name="Brettin T."/>
            <person name="Detter J.C."/>
            <person name="Han C."/>
            <person name="Schmutz J."/>
            <person name="Larimer F."/>
            <person name="Land M."/>
            <person name="Hauser L."/>
            <person name="Kyrpides N."/>
            <person name="Ovchinnikova G."/>
            <person name="Noll K."/>
        </authorList>
    </citation>
    <scope>NUCLEOTIDE SEQUENCE [LARGE SCALE GENOMIC DNA]</scope>
    <source>
        <strain evidence="3">ATCC BAA-1733 / DSM 21960 / TBF 19.5.1</strain>
    </source>
</reference>
<gene>
    <name evidence="2" type="ordered locus">Kole_2077</name>
</gene>
<evidence type="ECO:0000313" key="3">
    <source>
        <dbReference type="Proteomes" id="UP000002382"/>
    </source>
</evidence>
<dbReference type="HOGENOM" id="CLU_061980_1_1_0"/>
<dbReference type="Proteomes" id="UP000002382">
    <property type="component" value="Chromosome"/>
</dbReference>
<dbReference type="PANTHER" id="PTHR43777:SF1">
    <property type="entry name" value="MOLYBDENUM COFACTOR CYTIDYLYLTRANSFERASE"/>
    <property type="match status" value="1"/>
</dbReference>
<keyword evidence="3" id="KW-1185">Reference proteome</keyword>
<dbReference type="GO" id="GO:0016779">
    <property type="term" value="F:nucleotidyltransferase activity"/>
    <property type="evidence" value="ECO:0007669"/>
    <property type="project" value="UniProtKB-ARBA"/>
</dbReference>
<organism evidence="2 3">
    <name type="scientific">Kosmotoga olearia (strain ATCC BAA-1733 / DSM 21960 / TBF 19.5.1)</name>
    <dbReference type="NCBI Taxonomy" id="521045"/>
    <lineage>
        <taxon>Bacteria</taxon>
        <taxon>Thermotogati</taxon>
        <taxon>Thermotogota</taxon>
        <taxon>Thermotogae</taxon>
        <taxon>Kosmotogales</taxon>
        <taxon>Kosmotogaceae</taxon>
        <taxon>Kosmotoga</taxon>
    </lineage>
</organism>
<dbReference type="Gene3D" id="3.90.550.10">
    <property type="entry name" value="Spore Coat Polysaccharide Biosynthesis Protein SpsA, Chain A"/>
    <property type="match status" value="1"/>
</dbReference>
<dbReference type="SUPFAM" id="SSF53448">
    <property type="entry name" value="Nucleotide-diphospho-sugar transferases"/>
    <property type="match status" value="1"/>
</dbReference>
<dbReference type="eggNOG" id="COG2068">
    <property type="taxonomic scope" value="Bacteria"/>
</dbReference>